<proteinExistence type="predicted"/>
<sequence length="288" mass="31968">MNQLPTLVAVIGPVEPHLLSAFIDHYRALGIGRFLIGFHFPSTADPDLRAELLTLARNLLGTPPAFVNEGPWHGGLTNAALRDKLRSQAGGGWHLLADIDELQSYTTSLSEEIDRAERSGSPVVGGVMLDRVTADGKFRSWTSEIGLDRSYPLGGFLTHELLRGDPRKIVLVRSGVRVDIGNHRSPDHRPINRPRIVIHHFKWRGDVIPYLAERAEKLGTGQWREESPALWEETLRLLSHVDAHGGGLDVSGDTVLFRPVTLGTTPSWWAPESGRIVDTWRPHARRPS</sequence>
<organism evidence="1 2">
    <name type="scientific">Parafrankia irregularis</name>
    <dbReference type="NCBI Taxonomy" id="795642"/>
    <lineage>
        <taxon>Bacteria</taxon>
        <taxon>Bacillati</taxon>
        <taxon>Actinomycetota</taxon>
        <taxon>Actinomycetes</taxon>
        <taxon>Frankiales</taxon>
        <taxon>Frankiaceae</taxon>
        <taxon>Parafrankia</taxon>
    </lineage>
</organism>
<evidence type="ECO:0008006" key="3">
    <source>
        <dbReference type="Google" id="ProtNLM"/>
    </source>
</evidence>
<dbReference type="AlphaFoldDB" id="A0A0S4R0C2"/>
<protein>
    <recommendedName>
        <fullName evidence="3">Glycosyl transferase family 2</fullName>
    </recommendedName>
</protein>
<evidence type="ECO:0000313" key="2">
    <source>
        <dbReference type="Proteomes" id="UP000198802"/>
    </source>
</evidence>
<reference evidence="2" key="1">
    <citation type="submission" date="2015-11" db="EMBL/GenBank/DDBJ databases">
        <authorList>
            <person name="Varghese N."/>
        </authorList>
    </citation>
    <scope>NUCLEOTIDE SEQUENCE [LARGE SCALE GENOMIC DNA]</scope>
    <source>
        <strain evidence="2">DSM 45899</strain>
    </source>
</reference>
<evidence type="ECO:0000313" key="1">
    <source>
        <dbReference type="EMBL" id="CUU61269.1"/>
    </source>
</evidence>
<gene>
    <name evidence="1" type="ORF">Ga0074812_1714</name>
</gene>
<dbReference type="RefSeq" id="WP_091287449.1">
    <property type="nucleotide sequence ID" value="NZ_FAOZ01000071.1"/>
</dbReference>
<dbReference type="Proteomes" id="UP000198802">
    <property type="component" value="Unassembled WGS sequence"/>
</dbReference>
<keyword evidence="2" id="KW-1185">Reference proteome</keyword>
<name>A0A0S4R0C2_9ACTN</name>
<accession>A0A0S4R0C2</accession>
<dbReference type="EMBL" id="FAOZ01000071">
    <property type="protein sequence ID" value="CUU61269.1"/>
    <property type="molecule type" value="Genomic_DNA"/>
</dbReference>